<dbReference type="Proteomes" id="UP000324065">
    <property type="component" value="Unassembled WGS sequence"/>
</dbReference>
<protein>
    <submittedName>
        <fullName evidence="1">Uncharacterized protein</fullName>
    </submittedName>
</protein>
<reference evidence="1 2" key="1">
    <citation type="submission" date="2019-09" db="EMBL/GenBank/DDBJ databases">
        <title>Genome sequence of Roseospira marina, one of the more divergent members of the non-sulfur purple photosynthetic bacterial family, the Rhodospirillaceae.</title>
        <authorList>
            <person name="Meyer T."/>
            <person name="Kyndt J."/>
        </authorList>
    </citation>
    <scope>NUCLEOTIDE SEQUENCE [LARGE SCALE GENOMIC DNA]</scope>
    <source>
        <strain evidence="1 2">DSM 15113</strain>
    </source>
</reference>
<accession>A0A5M6IGU0</accession>
<dbReference type="AlphaFoldDB" id="A0A5M6IGU0"/>
<proteinExistence type="predicted"/>
<dbReference type="OrthoDB" id="9810080at2"/>
<comment type="caution">
    <text evidence="1">The sequence shown here is derived from an EMBL/GenBank/DDBJ whole genome shotgun (WGS) entry which is preliminary data.</text>
</comment>
<sequence>MVGDCYGLADIALFAYTHVAPEGGISLAPYSNIYAWIESVPAHPGYIPISHAT</sequence>
<evidence type="ECO:0000313" key="2">
    <source>
        <dbReference type="Proteomes" id="UP000324065"/>
    </source>
</evidence>
<organism evidence="1 2">
    <name type="scientific">Roseospira marina</name>
    <dbReference type="NCBI Taxonomy" id="140057"/>
    <lineage>
        <taxon>Bacteria</taxon>
        <taxon>Pseudomonadati</taxon>
        <taxon>Pseudomonadota</taxon>
        <taxon>Alphaproteobacteria</taxon>
        <taxon>Rhodospirillales</taxon>
        <taxon>Rhodospirillaceae</taxon>
        <taxon>Roseospira</taxon>
    </lineage>
</organism>
<dbReference type="Gene3D" id="1.20.1050.10">
    <property type="match status" value="1"/>
</dbReference>
<dbReference type="InterPro" id="IPR036282">
    <property type="entry name" value="Glutathione-S-Trfase_C_sf"/>
</dbReference>
<keyword evidence="2" id="KW-1185">Reference proteome</keyword>
<dbReference type="SUPFAM" id="SSF47616">
    <property type="entry name" value="GST C-terminal domain-like"/>
    <property type="match status" value="1"/>
</dbReference>
<gene>
    <name evidence="1" type="ORF">F1188_00990</name>
</gene>
<name>A0A5M6IGU0_9PROT</name>
<dbReference type="EMBL" id="VWPJ01000001">
    <property type="protein sequence ID" value="KAA5607372.1"/>
    <property type="molecule type" value="Genomic_DNA"/>
</dbReference>
<dbReference type="RefSeq" id="WP_150060507.1">
    <property type="nucleotide sequence ID" value="NZ_JACHII010000001.1"/>
</dbReference>
<evidence type="ECO:0000313" key="1">
    <source>
        <dbReference type="EMBL" id="KAA5607372.1"/>
    </source>
</evidence>